<feature type="region of interest" description="Disordered" evidence="1">
    <location>
        <begin position="429"/>
        <end position="467"/>
    </location>
</feature>
<dbReference type="OrthoDB" id="6261220at2759"/>
<feature type="region of interest" description="Disordered" evidence="1">
    <location>
        <begin position="46"/>
        <end position="67"/>
    </location>
</feature>
<comment type="caution">
    <text evidence="2">The sequence shown here is derived from an EMBL/GenBank/DDBJ whole genome shotgun (WGS) entry which is preliminary data.</text>
</comment>
<proteinExistence type="predicted"/>
<dbReference type="EMBL" id="JTDE01001654">
    <property type="protein sequence ID" value="KAF7258566.1"/>
    <property type="molecule type" value="Genomic_DNA"/>
</dbReference>
<dbReference type="AlphaFoldDB" id="A0A8S9YZ56"/>
<feature type="compositionally biased region" description="Polar residues" evidence="1">
    <location>
        <begin position="429"/>
        <end position="464"/>
    </location>
</feature>
<accession>A0A8S9YZ56</accession>
<evidence type="ECO:0000256" key="1">
    <source>
        <dbReference type="SAM" id="MobiDB-lite"/>
    </source>
</evidence>
<dbReference type="Proteomes" id="UP000822476">
    <property type="component" value="Unassembled WGS sequence"/>
</dbReference>
<evidence type="ECO:0000313" key="2">
    <source>
        <dbReference type="EMBL" id="KAF7258566.1"/>
    </source>
</evidence>
<reference evidence="2" key="1">
    <citation type="submission" date="2019-07" db="EMBL/GenBank/DDBJ databases">
        <title>Annotation for the trematode Paragonimus miyazaki's.</title>
        <authorList>
            <person name="Choi Y.-J."/>
        </authorList>
    </citation>
    <scope>NUCLEOTIDE SEQUENCE</scope>
    <source>
        <strain evidence="2">Japan</strain>
    </source>
</reference>
<organism evidence="2 3">
    <name type="scientific">Paragonimus skrjabini miyazakii</name>
    <dbReference type="NCBI Taxonomy" id="59628"/>
    <lineage>
        <taxon>Eukaryota</taxon>
        <taxon>Metazoa</taxon>
        <taxon>Spiralia</taxon>
        <taxon>Lophotrochozoa</taxon>
        <taxon>Platyhelminthes</taxon>
        <taxon>Trematoda</taxon>
        <taxon>Digenea</taxon>
        <taxon>Plagiorchiida</taxon>
        <taxon>Troglotremata</taxon>
        <taxon>Troglotrematidae</taxon>
        <taxon>Paragonimus</taxon>
    </lineage>
</organism>
<feature type="region of interest" description="Disordered" evidence="1">
    <location>
        <begin position="207"/>
        <end position="305"/>
    </location>
</feature>
<keyword evidence="3" id="KW-1185">Reference proteome</keyword>
<feature type="compositionally biased region" description="Polar residues" evidence="1">
    <location>
        <begin position="235"/>
        <end position="253"/>
    </location>
</feature>
<protein>
    <submittedName>
        <fullName evidence="2">Uncharacterized protein</fullName>
    </submittedName>
</protein>
<sequence>MYANLNERFSRPCALLTLETPRVVSCKPTSGQISVTLKNEYAFLGPPPSVLSQQNKTKRTRKAEEPRNYVHPHTDTRIFNHSRINNDIRSREFSSTHKGITYPVRRPIPDPPNPGPPPDISWFSNRTNTGGRNGYQPQYANVGRPAFDQPPVTQFREQPIKPYSHSRFTGPYHLTNGDRSHYPTTRGPSCDLAPHQDSWVHRSCCPPTRRGAPRNPYYPRETPTGGGGGGGRIRSSLSPRNDHGYQSTTSRQVWRSGEHAPPFHSTRGGQRLNLSNYTNPPRSGRPPMRTTDFPANRTRPRGTADSRWRVRNGRDAAHDGATQRSSWYHDNRWDTSYEADRSGLRRSFTRGKESEFSVVPSPDEYIDDFNPEDLAKYKLEINMDGFTVHSPTLSDPILTIPLSKWHSDELRYSPHWDPASMVDVNVDKQSWQSAKQRSGDAPSSSHRPGQHQQQSSVGGRGKQNSNEHFKNTTSVVEPDEYLLPAFQLWSDSGLGTAPRLRHVSGDYQGPEQRWIRIKELSKLYSGKSWPCLHSSCLTSTGSSGSPNEFRTDGELPHPRCRSCSSQTRLRSNSSLHSVAVRRCHSANDKPLYPCDVTQSFCRLRGQMETTPGCAQTNTDFARFS</sequence>
<feature type="compositionally biased region" description="Polar residues" evidence="1">
    <location>
        <begin position="272"/>
        <end position="281"/>
    </location>
</feature>
<name>A0A8S9YZ56_9TREM</name>
<evidence type="ECO:0000313" key="3">
    <source>
        <dbReference type="Proteomes" id="UP000822476"/>
    </source>
</evidence>
<gene>
    <name evidence="2" type="ORF">EG68_04496</name>
</gene>